<accession>A0A6M3IK45</accession>
<dbReference type="NCBIfam" id="NF001862">
    <property type="entry name" value="PRK00601.1"/>
    <property type="match status" value="1"/>
</dbReference>
<evidence type="ECO:0000256" key="3">
    <source>
        <dbReference type="ARBA" id="ARBA00022801"/>
    </source>
</evidence>
<dbReference type="InterPro" id="IPR029054">
    <property type="entry name" value="dUTPase-like"/>
</dbReference>
<dbReference type="AlphaFoldDB" id="A0A6M3IK45"/>
<keyword evidence="3" id="KW-0378">Hydrolase</keyword>
<evidence type="ECO:0000256" key="4">
    <source>
        <dbReference type="ARBA" id="ARBA00023080"/>
    </source>
</evidence>
<dbReference type="GO" id="GO:0046081">
    <property type="term" value="P:dUTP catabolic process"/>
    <property type="evidence" value="ECO:0007669"/>
    <property type="project" value="InterPro"/>
</dbReference>
<name>A0A6M3IK45_9ZZZZ</name>
<dbReference type="InterPro" id="IPR033704">
    <property type="entry name" value="dUTPase_trimeric"/>
</dbReference>
<gene>
    <name evidence="6" type="ORF">MM415B01579_0013</name>
</gene>
<dbReference type="NCBIfam" id="TIGR00576">
    <property type="entry name" value="dut"/>
    <property type="match status" value="1"/>
</dbReference>
<evidence type="ECO:0000256" key="1">
    <source>
        <dbReference type="ARBA" id="ARBA00006581"/>
    </source>
</evidence>
<dbReference type="EMBL" id="MT141288">
    <property type="protein sequence ID" value="QJA57715.1"/>
    <property type="molecule type" value="Genomic_DNA"/>
</dbReference>
<protein>
    <recommendedName>
        <fullName evidence="2">dUTP diphosphatase</fullName>
        <ecNumber evidence="2">3.6.1.23</ecNumber>
    </recommendedName>
</protein>
<reference evidence="6" key="1">
    <citation type="submission" date="2020-03" db="EMBL/GenBank/DDBJ databases">
        <title>The deep terrestrial virosphere.</title>
        <authorList>
            <person name="Holmfeldt K."/>
            <person name="Nilsson E."/>
            <person name="Simone D."/>
            <person name="Lopez-Fernandez M."/>
            <person name="Wu X."/>
            <person name="de Brujin I."/>
            <person name="Lundin D."/>
            <person name="Andersson A."/>
            <person name="Bertilsson S."/>
            <person name="Dopson M."/>
        </authorList>
    </citation>
    <scope>NUCLEOTIDE SEQUENCE</scope>
    <source>
        <strain evidence="6">MM415B01579</strain>
    </source>
</reference>
<proteinExistence type="inferred from homology"/>
<evidence type="ECO:0000259" key="5">
    <source>
        <dbReference type="Pfam" id="PF00692"/>
    </source>
</evidence>
<comment type="similarity">
    <text evidence="1">Belongs to the dUTPase family.</text>
</comment>
<dbReference type="PANTHER" id="PTHR11241:SF0">
    <property type="entry name" value="DEOXYURIDINE 5'-TRIPHOSPHATE NUCLEOTIDOHYDROLASE"/>
    <property type="match status" value="1"/>
</dbReference>
<dbReference type="SUPFAM" id="SSF51283">
    <property type="entry name" value="dUTPase-like"/>
    <property type="match status" value="1"/>
</dbReference>
<dbReference type="Gene3D" id="2.70.40.10">
    <property type="match status" value="1"/>
</dbReference>
<dbReference type="EC" id="3.6.1.23" evidence="2"/>
<evidence type="ECO:0000313" key="6">
    <source>
        <dbReference type="EMBL" id="QJA57715.1"/>
    </source>
</evidence>
<sequence length="150" mass="17006">MDLKIKKLHPDAKLPTKNYESDACFDLYSVEDIIIDPGEIVIISTGIAIEIPNSYVGFIWDRSGLGSKGIHRLAGVIDCDYRGEVKIVLANVNIMDFIENEQSYYYRYKIDNGDKIAQLFIQKVEPFKIVEVKKLSETERGKKGWGSSGR</sequence>
<organism evidence="6">
    <name type="scientific">viral metagenome</name>
    <dbReference type="NCBI Taxonomy" id="1070528"/>
    <lineage>
        <taxon>unclassified sequences</taxon>
        <taxon>metagenomes</taxon>
        <taxon>organismal metagenomes</taxon>
    </lineage>
</organism>
<dbReference type="GO" id="GO:0004170">
    <property type="term" value="F:dUTP diphosphatase activity"/>
    <property type="evidence" value="ECO:0007669"/>
    <property type="project" value="UniProtKB-EC"/>
</dbReference>
<dbReference type="InterPro" id="IPR036157">
    <property type="entry name" value="dUTPase-like_sf"/>
</dbReference>
<dbReference type="GO" id="GO:0000287">
    <property type="term" value="F:magnesium ion binding"/>
    <property type="evidence" value="ECO:0007669"/>
    <property type="project" value="InterPro"/>
</dbReference>
<feature type="domain" description="dUTPase-like" evidence="5">
    <location>
        <begin position="12"/>
        <end position="149"/>
    </location>
</feature>
<dbReference type="Pfam" id="PF00692">
    <property type="entry name" value="dUTPase"/>
    <property type="match status" value="1"/>
</dbReference>
<dbReference type="CDD" id="cd07557">
    <property type="entry name" value="trimeric_dUTPase"/>
    <property type="match status" value="1"/>
</dbReference>
<dbReference type="InterPro" id="IPR008181">
    <property type="entry name" value="dUTPase"/>
</dbReference>
<evidence type="ECO:0000256" key="2">
    <source>
        <dbReference type="ARBA" id="ARBA00012379"/>
    </source>
</evidence>
<keyword evidence="4" id="KW-0546">Nucleotide metabolism</keyword>
<dbReference type="PANTHER" id="PTHR11241">
    <property type="entry name" value="DEOXYURIDINE 5'-TRIPHOSPHATE NUCLEOTIDOHYDROLASE"/>
    <property type="match status" value="1"/>
</dbReference>
<dbReference type="GO" id="GO:0006226">
    <property type="term" value="P:dUMP biosynthetic process"/>
    <property type="evidence" value="ECO:0007669"/>
    <property type="project" value="InterPro"/>
</dbReference>